<evidence type="ECO:0000313" key="1">
    <source>
        <dbReference type="EMBL" id="KAA8500957.1"/>
    </source>
</evidence>
<proteinExistence type="predicted"/>
<comment type="caution">
    <text evidence="1">The sequence shown here is derived from an EMBL/GenBank/DDBJ whole genome shotgun (WGS) entry which is preliminary data.</text>
</comment>
<keyword evidence="2" id="KW-1185">Reference proteome</keyword>
<dbReference type="AlphaFoldDB" id="A0A5M9HWF0"/>
<gene>
    <name evidence="1" type="ORF">FNY66_10945</name>
</gene>
<dbReference type="OrthoDB" id="1683857at2"/>
<accession>A0A5M9HWF0</accession>
<dbReference type="EMBL" id="VMSO01000014">
    <property type="protein sequence ID" value="KAA8500957.1"/>
    <property type="molecule type" value="Genomic_DNA"/>
</dbReference>
<name>A0A5M9HWF0_9FIRM</name>
<reference evidence="1 2" key="1">
    <citation type="submission" date="2019-07" db="EMBL/GenBank/DDBJ databases">
        <authorList>
            <person name="Wongkuna S."/>
            <person name="Scaria J."/>
        </authorList>
    </citation>
    <scope>NUCLEOTIDE SEQUENCE [LARGE SCALE GENOMIC DNA]</scope>
    <source>
        <strain evidence="1 2">SW178</strain>
    </source>
</reference>
<organism evidence="1 2">
    <name type="scientific">Mediterraneibacter catenae</name>
    <dbReference type="NCBI Taxonomy" id="2594882"/>
    <lineage>
        <taxon>Bacteria</taxon>
        <taxon>Bacillati</taxon>
        <taxon>Bacillota</taxon>
        <taxon>Clostridia</taxon>
        <taxon>Lachnospirales</taxon>
        <taxon>Lachnospiraceae</taxon>
        <taxon>Mediterraneibacter</taxon>
    </lineage>
</organism>
<evidence type="ECO:0000313" key="2">
    <source>
        <dbReference type="Proteomes" id="UP000322025"/>
    </source>
</evidence>
<dbReference type="Proteomes" id="UP000322025">
    <property type="component" value="Unassembled WGS sequence"/>
</dbReference>
<protein>
    <submittedName>
        <fullName evidence="1">Uncharacterized protein</fullName>
    </submittedName>
</protein>
<dbReference type="RefSeq" id="WP_150311179.1">
    <property type="nucleotide sequence ID" value="NZ_VMSO01000014.1"/>
</dbReference>
<sequence length="86" mass="9862">MGDESSCKVYVSTAAEFSADGFLRPLWIIWKDGRRFDIDRVVQVERAASRKAGGVGLRYTVMIGGKRHHLYYEDNFKWFVEAKSSV</sequence>